<dbReference type="GO" id="GO:0009339">
    <property type="term" value="C:glycolate oxidase complex"/>
    <property type="evidence" value="ECO:0007669"/>
    <property type="project" value="InterPro"/>
</dbReference>
<feature type="domain" description="FAD-binding PCMH-type" evidence="8">
    <location>
        <begin position="437"/>
        <end position="616"/>
    </location>
</feature>
<dbReference type="PATRIC" id="fig|33934.7.peg.605"/>
<dbReference type="Gene3D" id="3.30.70.2740">
    <property type="match status" value="1"/>
</dbReference>
<dbReference type="FunFam" id="1.10.45.10:FF:000001">
    <property type="entry name" value="D-lactate dehydrogenase mitochondrial"/>
    <property type="match status" value="1"/>
</dbReference>
<dbReference type="NCBIfam" id="TIGR00387">
    <property type="entry name" value="glcD"/>
    <property type="match status" value="1"/>
</dbReference>
<dbReference type="Pfam" id="PF02913">
    <property type="entry name" value="FAD-oxidase_C"/>
    <property type="match status" value="1"/>
</dbReference>
<dbReference type="Pfam" id="PF13556">
    <property type="entry name" value="HTH_30"/>
    <property type="match status" value="1"/>
</dbReference>
<keyword evidence="7" id="KW-0472">Membrane</keyword>
<keyword evidence="6" id="KW-0560">Oxidoreductase</keyword>
<dbReference type="InterPro" id="IPR016164">
    <property type="entry name" value="FAD-linked_Oxase-like_C"/>
</dbReference>
<evidence type="ECO:0000259" key="8">
    <source>
        <dbReference type="PROSITE" id="PS51387"/>
    </source>
</evidence>
<evidence type="ECO:0000256" key="7">
    <source>
        <dbReference type="SAM" id="Phobius"/>
    </source>
</evidence>
<dbReference type="Gene3D" id="3.30.465.10">
    <property type="match status" value="1"/>
</dbReference>
<keyword evidence="4" id="KW-0285">Flavoprotein</keyword>
<dbReference type="InterPro" id="IPR051914">
    <property type="entry name" value="FAD-linked_OxidoTrans_Type4"/>
</dbReference>
<dbReference type="InterPro" id="IPR008599">
    <property type="entry name" value="Diacid_rec"/>
</dbReference>
<evidence type="ECO:0000256" key="2">
    <source>
        <dbReference type="ARBA" id="ARBA00006754"/>
    </source>
</evidence>
<dbReference type="GO" id="GO:0003973">
    <property type="term" value="F:(S)-2-hydroxy-acid oxidase activity"/>
    <property type="evidence" value="ECO:0007669"/>
    <property type="project" value="InterPro"/>
</dbReference>
<proteinExistence type="inferred from homology"/>
<evidence type="ECO:0000256" key="4">
    <source>
        <dbReference type="ARBA" id="ARBA00022630"/>
    </source>
</evidence>
<comment type="cofactor">
    <cofactor evidence="1">
        <name>FAD</name>
        <dbReference type="ChEBI" id="CHEBI:57692"/>
    </cofactor>
</comment>
<dbReference type="InterPro" id="IPR036318">
    <property type="entry name" value="FAD-bd_PCMH-like_sf"/>
</dbReference>
<evidence type="ECO:0000256" key="1">
    <source>
        <dbReference type="ARBA" id="ARBA00001974"/>
    </source>
</evidence>
<dbReference type="InterPro" id="IPR016166">
    <property type="entry name" value="FAD-bd_PCMH"/>
</dbReference>
<protein>
    <submittedName>
        <fullName evidence="9">Putative glycolate dehydrogenase regulator</fullName>
    </submittedName>
</protein>
<name>A0A178TAA2_9BACL</name>
<evidence type="ECO:0000256" key="5">
    <source>
        <dbReference type="ARBA" id="ARBA00022827"/>
    </source>
</evidence>
<dbReference type="InterPro" id="IPR016171">
    <property type="entry name" value="Vanillyl_alc_oxidase_C-sub2"/>
</dbReference>
<dbReference type="InterPro" id="IPR025736">
    <property type="entry name" value="PucR_C-HTH_dom"/>
</dbReference>
<dbReference type="Gene3D" id="1.10.10.2840">
    <property type="entry name" value="PucR C-terminal helix-turn-helix domain"/>
    <property type="match status" value="1"/>
</dbReference>
<dbReference type="Pfam" id="PF01565">
    <property type="entry name" value="FAD_binding_4"/>
    <property type="match status" value="1"/>
</dbReference>
<dbReference type="AlphaFoldDB" id="A0A178TAA2"/>
<organism evidence="9 10">
    <name type="scientific">Anoxybacillus flavithermus</name>
    <dbReference type="NCBI Taxonomy" id="33934"/>
    <lineage>
        <taxon>Bacteria</taxon>
        <taxon>Bacillati</taxon>
        <taxon>Bacillota</taxon>
        <taxon>Bacilli</taxon>
        <taxon>Bacillales</taxon>
        <taxon>Anoxybacillaceae</taxon>
        <taxon>Anoxybacillus</taxon>
    </lineage>
</organism>
<evidence type="ECO:0000256" key="3">
    <source>
        <dbReference type="ARBA" id="ARBA00008000"/>
    </source>
</evidence>
<dbReference type="PROSITE" id="PS51387">
    <property type="entry name" value="FAD_PCMH"/>
    <property type="match status" value="1"/>
</dbReference>
<dbReference type="Pfam" id="PF05651">
    <property type="entry name" value="Diacid_rec"/>
    <property type="match status" value="1"/>
</dbReference>
<gene>
    <name evidence="9" type="ORF">TAF16_1885</name>
</gene>
<feature type="transmembrane region" description="Helical" evidence="7">
    <location>
        <begin position="373"/>
        <end position="391"/>
    </location>
</feature>
<evidence type="ECO:0000256" key="6">
    <source>
        <dbReference type="ARBA" id="ARBA00023002"/>
    </source>
</evidence>
<dbReference type="PANTHER" id="PTHR42934">
    <property type="entry name" value="GLYCOLATE OXIDASE SUBUNIT GLCD"/>
    <property type="match status" value="1"/>
</dbReference>
<comment type="similarity">
    <text evidence="3">Belongs to the FAD-binding oxidoreductase/transferase type 4 family.</text>
</comment>
<sequence length="870" mass="97476">MLSPHLAKKIVSDVRRLIHEDLIIVDTHGIIIASTNPTRVGQFHEGAFLVCQEKQKRIITKEDEGKLKGVKAGINLPVFFHGDVIGVIGITGDPANVSPYGELLKKMTELLIQENYYTEQLQLEARALETFVFDWLQAREWSPSLHERAQLFHIDLACSRRVIIASLNETKQTISVDMWKYVQIVWSDARDVIVRWGNDRLLILQTDDDKERTIAKLKTMQRSLLDKYDVTLHIGCGKMGDSKQVYHSYKQAERALHISKQTGDIVFDEDLRLDMCLEDISPATKQELIKRTIEPLIHDEELLHTLRTLFANDLSLKRTAEALHIHINTLHYRLKKIQDYTKLNVRHLEHIITLYLAIRFLDETTKKIMCKRFIFICLYIAGFPAFLYAYSTNKGKKVDDMITEQVKRQFIQIVGAENYDDSKAGRLVYSYDATPNFQSLPDAVIAPRNTKEVSEIVKICNNERIPIVPRGSGTNLCAGTCPTEGGIVIIFKHMNRILEIDEENLTVTVQPGVITLDLIQAVEAKGLFYPPDPSSMKISTIGGNINENSGGLRGLKYGVTRDYVMGLEVVLANGDIIRTGGKLAKDVAGYDLTRLFVGSEGTLGIITEATLKLIPMPETKQTMLALYEDLEAAARSVSAIIANKIIPTTLEFLDQPTLQVVESFVNIGLPTDVKAVLLIEQDGPKEVVERDMEAMARICREQHAISVQVAQTEEEANNLRTARRSALSALARLKPTTILEDATVPRSQIANMVKAINDIAKKYNVNICTFGHAGDGNLHPTCPTDVRDKDELHRVEQAFEDIFAKAIELGGTITGEHGVGVMKAPYLEWKLGKEGIAAMQAIKRALDPNNIMNPGKVFAKSTRKRVVITR</sequence>
<dbReference type="SUPFAM" id="SSF56176">
    <property type="entry name" value="FAD-binding/transporter-associated domain-like"/>
    <property type="match status" value="1"/>
</dbReference>
<dbReference type="InterPro" id="IPR042070">
    <property type="entry name" value="PucR_C-HTH_sf"/>
</dbReference>
<keyword evidence="10" id="KW-1185">Reference proteome</keyword>
<comment type="similarity">
    <text evidence="2">Belongs to the CdaR family.</text>
</comment>
<dbReference type="FunFam" id="3.30.70.2740:FF:000001">
    <property type="entry name" value="D-lactate dehydrogenase mitochondrial"/>
    <property type="match status" value="1"/>
</dbReference>
<dbReference type="InterPro" id="IPR006094">
    <property type="entry name" value="Oxid_FAD_bind_N"/>
</dbReference>
<dbReference type="InterPro" id="IPR016169">
    <property type="entry name" value="FAD-bd_PCMH_sub2"/>
</dbReference>
<dbReference type="Gene3D" id="1.10.45.10">
    <property type="entry name" value="Vanillyl-alcohol Oxidase, Chain A, domain 4"/>
    <property type="match status" value="1"/>
</dbReference>
<keyword evidence="7" id="KW-0812">Transmembrane</keyword>
<evidence type="ECO:0000313" key="9">
    <source>
        <dbReference type="EMBL" id="OAO78330.1"/>
    </source>
</evidence>
<dbReference type="InterPro" id="IPR004113">
    <property type="entry name" value="FAD-bd_oxidored_4_C"/>
</dbReference>
<keyword evidence="7" id="KW-1133">Transmembrane helix</keyword>
<dbReference type="PANTHER" id="PTHR42934:SF2">
    <property type="entry name" value="GLYCOLATE OXIDASE SUBUNIT GLCD"/>
    <property type="match status" value="1"/>
</dbReference>
<comment type="caution">
    <text evidence="9">The sequence shown here is derived from an EMBL/GenBank/DDBJ whole genome shotgun (WGS) entry which is preliminary data.</text>
</comment>
<dbReference type="EMBL" id="LUCQ01000109">
    <property type="protein sequence ID" value="OAO78330.1"/>
    <property type="molecule type" value="Genomic_DNA"/>
</dbReference>
<dbReference type="InterPro" id="IPR041522">
    <property type="entry name" value="CdaR_GGDEF"/>
</dbReference>
<dbReference type="Proteomes" id="UP000078336">
    <property type="component" value="Unassembled WGS sequence"/>
</dbReference>
<evidence type="ECO:0000313" key="10">
    <source>
        <dbReference type="Proteomes" id="UP000078336"/>
    </source>
</evidence>
<accession>A0A178TAA2</accession>
<dbReference type="InterPro" id="IPR004490">
    <property type="entry name" value="GlcD"/>
</dbReference>
<dbReference type="SUPFAM" id="SSF55103">
    <property type="entry name" value="FAD-linked oxidases, C-terminal domain"/>
    <property type="match status" value="1"/>
</dbReference>
<dbReference type="GO" id="GO:0071949">
    <property type="term" value="F:FAD binding"/>
    <property type="evidence" value="ECO:0007669"/>
    <property type="project" value="InterPro"/>
</dbReference>
<dbReference type="Pfam" id="PF17853">
    <property type="entry name" value="GGDEF_2"/>
    <property type="match status" value="1"/>
</dbReference>
<keyword evidence="5" id="KW-0274">FAD</keyword>
<reference evidence="9 10" key="1">
    <citation type="submission" date="2016-03" db="EMBL/GenBank/DDBJ databases">
        <title>Spore heat resistance.</title>
        <authorList>
            <person name="Boekhorst J."/>
            <person name="Berendsen E.M."/>
            <person name="Wells-Bennik M.H."/>
            <person name="Kuipers O.P."/>
        </authorList>
    </citation>
    <scope>NUCLEOTIDE SEQUENCE [LARGE SCALE GENOMIC DNA]</scope>
    <source>
        <strain evidence="9 10">AF16</strain>
    </source>
</reference>